<evidence type="ECO:0000313" key="3">
    <source>
        <dbReference type="EMBL" id="AAT88255.1"/>
    </source>
</evidence>
<feature type="compositionally biased region" description="Basic residues" evidence="1">
    <location>
        <begin position="1"/>
        <end position="12"/>
    </location>
</feature>
<name>Q6AH90_LEIXX</name>
<keyword evidence="4" id="KW-1185">Reference proteome</keyword>
<evidence type="ECO:0000256" key="2">
    <source>
        <dbReference type="SAM" id="Phobius"/>
    </source>
</evidence>
<feature type="transmembrane region" description="Helical" evidence="2">
    <location>
        <begin position="101"/>
        <end position="123"/>
    </location>
</feature>
<reference evidence="3 4" key="1">
    <citation type="journal article" date="2004" name="Mol. Plant Microbe Interact.">
        <title>The genome sequence of the Gram-positive sugarcane pathogen Leifsonia xyli subsp. xyli.</title>
        <authorList>
            <person name="Monteiro-Vitorello C.B."/>
            <person name="Camargo L.E.A."/>
            <person name="Van Sluys M.A."/>
            <person name="Kitajima J.P."/>
            <person name="Truffi D."/>
            <person name="do Amaral A.M."/>
            <person name="Harakava R."/>
            <person name="de Oliveira J.C.F."/>
            <person name="Wood D."/>
            <person name="de Oliveira M.C."/>
            <person name="Miyaki C.Y."/>
            <person name="Takita M.A."/>
            <person name="da Silva A.C.R."/>
            <person name="Furlan L.R."/>
            <person name="Carraro D.M."/>
            <person name="Camarotte G."/>
            <person name="Almeida N.F. Jr."/>
            <person name="Carrer H."/>
            <person name="Coutinho L.L."/>
            <person name="El-Dorry H.A."/>
            <person name="Ferro M.I.T."/>
            <person name="Gagliardi P.R."/>
            <person name="Giglioti E."/>
            <person name="Goldman M.H.S."/>
            <person name="Goldman G.H."/>
            <person name="Kimura E.T."/>
            <person name="Ferro E.S."/>
            <person name="Kuramae E.E."/>
            <person name="Lemos E.G.M."/>
            <person name="Lemos M.V.F."/>
            <person name="Mauro S.M.Z."/>
            <person name="Machado M.A."/>
            <person name="Marino C.L."/>
            <person name="Menck C.F."/>
            <person name="Nunes L.R."/>
            <person name="Oliveira R.C."/>
            <person name="Pereira G.G."/>
            <person name="Siqueira W."/>
            <person name="de Souza A.A."/>
            <person name="Tsai S.M."/>
            <person name="Zanca A.S."/>
            <person name="Simpson A.J.G."/>
            <person name="Brumbley S.M."/>
            <person name="Setubal J.C."/>
        </authorList>
    </citation>
    <scope>NUCLEOTIDE SEQUENCE [LARGE SCALE GENOMIC DNA]</scope>
    <source>
        <strain evidence="3 4">CTCB07</strain>
    </source>
</reference>
<sequence>MMNTRSTRRNRARSSPPGTSRADSRQRKPRHLAGWALLLTVVAFDALAIAFTSQLLWMSGGHTVRRGSEFVLTAAFITCTLCAAARIVTVRRSVRLRDSRLLWSAVGVLESVLALSCLYLGVANSSYRLCWIAAFAGGYMLMNAIIQAVLIVLFRLGRGPVVAGLVQLVAALVVLAFTSHVWGSNGVLGDLLVLAGGALLAAEVPAALAGLAFPPETPSEA</sequence>
<dbReference type="HOGENOM" id="CLU_1249345_0_0_11"/>
<dbReference type="AlphaFoldDB" id="Q6AH90"/>
<keyword evidence="2" id="KW-0812">Transmembrane</keyword>
<feature type="transmembrane region" description="Helical" evidence="2">
    <location>
        <begin position="70"/>
        <end position="89"/>
    </location>
</feature>
<feature type="transmembrane region" description="Helical" evidence="2">
    <location>
        <begin position="161"/>
        <end position="179"/>
    </location>
</feature>
<gene>
    <name evidence="3" type="ordered locus">Lxx01980</name>
</gene>
<feature type="transmembrane region" description="Helical" evidence="2">
    <location>
        <begin position="129"/>
        <end position="154"/>
    </location>
</feature>
<evidence type="ECO:0000256" key="1">
    <source>
        <dbReference type="SAM" id="MobiDB-lite"/>
    </source>
</evidence>
<accession>Q6AH90</accession>
<feature type="transmembrane region" description="Helical" evidence="2">
    <location>
        <begin position="35"/>
        <end position="58"/>
    </location>
</feature>
<dbReference type="EMBL" id="AE016822">
    <property type="protein sequence ID" value="AAT88255.1"/>
    <property type="molecule type" value="Genomic_DNA"/>
</dbReference>
<organism evidence="3 4">
    <name type="scientific">Leifsonia xyli subsp. xyli (strain CTCB07)</name>
    <dbReference type="NCBI Taxonomy" id="281090"/>
    <lineage>
        <taxon>Bacteria</taxon>
        <taxon>Bacillati</taxon>
        <taxon>Actinomycetota</taxon>
        <taxon>Actinomycetes</taxon>
        <taxon>Micrococcales</taxon>
        <taxon>Microbacteriaceae</taxon>
        <taxon>Leifsonia</taxon>
    </lineage>
</organism>
<dbReference type="Proteomes" id="UP000001306">
    <property type="component" value="Chromosome"/>
</dbReference>
<keyword evidence="2" id="KW-0472">Membrane</keyword>
<feature type="transmembrane region" description="Helical" evidence="2">
    <location>
        <begin position="191"/>
        <end position="213"/>
    </location>
</feature>
<evidence type="ECO:0000313" key="4">
    <source>
        <dbReference type="Proteomes" id="UP000001306"/>
    </source>
</evidence>
<protein>
    <submittedName>
        <fullName evidence="3">Uncharacterized protein</fullName>
    </submittedName>
</protein>
<keyword evidence="2" id="KW-1133">Transmembrane helix</keyword>
<dbReference type="KEGG" id="lxx:Lxx01980"/>
<feature type="region of interest" description="Disordered" evidence="1">
    <location>
        <begin position="1"/>
        <end position="27"/>
    </location>
</feature>
<proteinExistence type="predicted"/>